<dbReference type="Proteomes" id="UP000054217">
    <property type="component" value="Unassembled WGS sequence"/>
</dbReference>
<name>A0A0C3PEU0_PISTI</name>
<organism evidence="1 2">
    <name type="scientific">Pisolithus tinctorius Marx 270</name>
    <dbReference type="NCBI Taxonomy" id="870435"/>
    <lineage>
        <taxon>Eukaryota</taxon>
        <taxon>Fungi</taxon>
        <taxon>Dikarya</taxon>
        <taxon>Basidiomycota</taxon>
        <taxon>Agaricomycotina</taxon>
        <taxon>Agaricomycetes</taxon>
        <taxon>Agaricomycetidae</taxon>
        <taxon>Boletales</taxon>
        <taxon>Sclerodermatineae</taxon>
        <taxon>Pisolithaceae</taxon>
        <taxon>Pisolithus</taxon>
    </lineage>
</organism>
<gene>
    <name evidence="1" type="ORF">M404DRAFT_999037</name>
</gene>
<accession>A0A0C3PEU0</accession>
<proteinExistence type="predicted"/>
<evidence type="ECO:0000313" key="1">
    <source>
        <dbReference type="EMBL" id="KIO06379.1"/>
    </source>
</evidence>
<reference evidence="1 2" key="1">
    <citation type="submission" date="2014-04" db="EMBL/GenBank/DDBJ databases">
        <authorList>
            <consortium name="DOE Joint Genome Institute"/>
            <person name="Kuo A."/>
            <person name="Kohler A."/>
            <person name="Costa M.D."/>
            <person name="Nagy L.G."/>
            <person name="Floudas D."/>
            <person name="Copeland A."/>
            <person name="Barry K.W."/>
            <person name="Cichocki N."/>
            <person name="Veneault-Fourrey C."/>
            <person name="LaButti K."/>
            <person name="Lindquist E.A."/>
            <person name="Lipzen A."/>
            <person name="Lundell T."/>
            <person name="Morin E."/>
            <person name="Murat C."/>
            <person name="Sun H."/>
            <person name="Tunlid A."/>
            <person name="Henrissat B."/>
            <person name="Grigoriev I.V."/>
            <person name="Hibbett D.S."/>
            <person name="Martin F."/>
            <person name="Nordberg H.P."/>
            <person name="Cantor M.N."/>
            <person name="Hua S.X."/>
        </authorList>
    </citation>
    <scope>NUCLEOTIDE SEQUENCE [LARGE SCALE GENOMIC DNA]</scope>
    <source>
        <strain evidence="1 2">Marx 270</strain>
    </source>
</reference>
<dbReference type="InParanoid" id="A0A0C3PEU0"/>
<reference evidence="2" key="2">
    <citation type="submission" date="2015-01" db="EMBL/GenBank/DDBJ databases">
        <title>Evolutionary Origins and Diversification of the Mycorrhizal Mutualists.</title>
        <authorList>
            <consortium name="DOE Joint Genome Institute"/>
            <consortium name="Mycorrhizal Genomics Consortium"/>
            <person name="Kohler A."/>
            <person name="Kuo A."/>
            <person name="Nagy L.G."/>
            <person name="Floudas D."/>
            <person name="Copeland A."/>
            <person name="Barry K.W."/>
            <person name="Cichocki N."/>
            <person name="Veneault-Fourrey C."/>
            <person name="LaButti K."/>
            <person name="Lindquist E.A."/>
            <person name="Lipzen A."/>
            <person name="Lundell T."/>
            <person name="Morin E."/>
            <person name="Murat C."/>
            <person name="Riley R."/>
            <person name="Ohm R."/>
            <person name="Sun H."/>
            <person name="Tunlid A."/>
            <person name="Henrissat B."/>
            <person name="Grigoriev I.V."/>
            <person name="Hibbett D.S."/>
            <person name="Martin F."/>
        </authorList>
    </citation>
    <scope>NUCLEOTIDE SEQUENCE [LARGE SCALE GENOMIC DNA]</scope>
    <source>
        <strain evidence="2">Marx 270</strain>
    </source>
</reference>
<dbReference type="AlphaFoldDB" id="A0A0C3PEU0"/>
<keyword evidence="2" id="KW-1185">Reference proteome</keyword>
<dbReference type="HOGENOM" id="CLU_1953999_0_0_1"/>
<evidence type="ECO:0000313" key="2">
    <source>
        <dbReference type="Proteomes" id="UP000054217"/>
    </source>
</evidence>
<feature type="non-terminal residue" evidence="1">
    <location>
        <position position="1"/>
    </location>
</feature>
<dbReference type="EMBL" id="KN831963">
    <property type="protein sequence ID" value="KIO06379.1"/>
    <property type="molecule type" value="Genomic_DNA"/>
</dbReference>
<sequence>IPTHTPVDSVSNVCTRSFSWTSLDWYSIAQRAFGIIKIGHETRRYDTTAFLGLVIVSLKTRAHRRTRLAHQCTQTASDKPCSSTGTFSHRGGGSALDYSTPWMRATRYVGLKEVLQAREKAADRVSASL</sequence>
<protein>
    <submittedName>
        <fullName evidence="1">Uncharacterized protein</fullName>
    </submittedName>
</protein>